<sequence length="41" mass="4382">MLDRCASVATINGTPDETGGGAGERRVVALYPLPSFFWRAV</sequence>
<evidence type="ECO:0000313" key="1">
    <source>
        <dbReference type="EMBL" id="SDP63189.1"/>
    </source>
</evidence>
<accession>A0A1H0UAJ3</accession>
<dbReference type="Proteomes" id="UP000199691">
    <property type="component" value="Unassembled WGS sequence"/>
</dbReference>
<dbReference type="AlphaFoldDB" id="A0A1H0UAJ3"/>
<organism evidence="1 2">
    <name type="scientific">Lentzea jiangxiensis</name>
    <dbReference type="NCBI Taxonomy" id="641025"/>
    <lineage>
        <taxon>Bacteria</taxon>
        <taxon>Bacillati</taxon>
        <taxon>Actinomycetota</taxon>
        <taxon>Actinomycetes</taxon>
        <taxon>Pseudonocardiales</taxon>
        <taxon>Pseudonocardiaceae</taxon>
        <taxon>Lentzea</taxon>
    </lineage>
</organism>
<name>A0A1H0UAJ3_9PSEU</name>
<evidence type="ECO:0000313" key="2">
    <source>
        <dbReference type="Proteomes" id="UP000199691"/>
    </source>
</evidence>
<protein>
    <submittedName>
        <fullName evidence="1">Uncharacterized protein</fullName>
    </submittedName>
</protein>
<gene>
    <name evidence="1" type="ORF">SAMN05421507_111222</name>
</gene>
<reference evidence="2" key="1">
    <citation type="submission" date="2016-10" db="EMBL/GenBank/DDBJ databases">
        <authorList>
            <person name="Varghese N."/>
            <person name="Submissions S."/>
        </authorList>
    </citation>
    <scope>NUCLEOTIDE SEQUENCE [LARGE SCALE GENOMIC DNA]</scope>
    <source>
        <strain evidence="2">CGMCC 4.6609</strain>
    </source>
</reference>
<dbReference type="EMBL" id="FNIX01000011">
    <property type="protein sequence ID" value="SDP63189.1"/>
    <property type="molecule type" value="Genomic_DNA"/>
</dbReference>
<keyword evidence="2" id="KW-1185">Reference proteome</keyword>
<proteinExistence type="predicted"/>